<feature type="domain" description="Cation/H+ exchanger transmembrane" evidence="10">
    <location>
        <begin position="12"/>
        <end position="386"/>
    </location>
</feature>
<keyword evidence="6 9" id="KW-1133">Transmembrane helix</keyword>
<name>A0A928DNW6_9BACT</name>
<evidence type="ECO:0000256" key="4">
    <source>
        <dbReference type="ARBA" id="ARBA00022475"/>
    </source>
</evidence>
<evidence type="ECO:0000256" key="5">
    <source>
        <dbReference type="ARBA" id="ARBA00022692"/>
    </source>
</evidence>
<evidence type="ECO:0000313" key="12">
    <source>
        <dbReference type="Proteomes" id="UP000725649"/>
    </source>
</evidence>
<accession>A0A928DNW6</accession>
<dbReference type="Pfam" id="PF00999">
    <property type="entry name" value="Na_H_Exchanger"/>
    <property type="match status" value="1"/>
</dbReference>
<comment type="caution">
    <text evidence="11">The sequence shown here is derived from an EMBL/GenBank/DDBJ whole genome shotgun (WGS) entry which is preliminary data.</text>
</comment>
<sequence length="425" mass="47002">MTYTILFIGLLLFLGHVFSSLFEKTRLPDVLPLMFLGILLGPVFHLVEPSDFGEAGHIFTTLALILVLFKSGLNFRLLSLRGAVGQGFFLTTVCFALVMCTTAFLAYFMLDIPQTYAFVIGAIIAGNSPAVIVPMLAKLRITKTTKTILFLEANLTGVYTIILALAFLSAALHGEAVSAQKIAWDVAKSFGIGSVFAVLAGIFWMGILNHVRRLENAVSLTFAFVLLVYSISGLIGADGAIATLFFGITAGNMRLIRRAFLHRLDIRRLLSLNKGEKSFFDEVEFIFKTLFFVYMGICMRLGREDLLLLGLFLVFAKFLFRTLPVNYCISRQIPRQDCSVILAMCPNGLVSAVLAAMIAVQLPESGAVIQDVIYAVIFFSVLFSNLMSYRIEKGGLKWVGRIFFHRHISLENTHAPSLPQPENQP</sequence>
<evidence type="ECO:0000256" key="3">
    <source>
        <dbReference type="ARBA" id="ARBA00022449"/>
    </source>
</evidence>
<feature type="transmembrane region" description="Helical" evidence="9">
    <location>
        <begin position="341"/>
        <end position="360"/>
    </location>
</feature>
<dbReference type="GO" id="GO:1902600">
    <property type="term" value="P:proton transmembrane transport"/>
    <property type="evidence" value="ECO:0007669"/>
    <property type="project" value="InterPro"/>
</dbReference>
<keyword evidence="4" id="KW-1003">Cell membrane</keyword>
<protein>
    <recommendedName>
        <fullName evidence="10">Cation/H+ exchanger transmembrane domain-containing protein</fullName>
    </recommendedName>
</protein>
<feature type="transmembrane region" description="Helical" evidence="9">
    <location>
        <begin position="87"/>
        <end position="110"/>
    </location>
</feature>
<dbReference type="GO" id="GO:0005886">
    <property type="term" value="C:plasma membrane"/>
    <property type="evidence" value="ECO:0007669"/>
    <property type="project" value="UniProtKB-SubCell"/>
</dbReference>
<evidence type="ECO:0000256" key="6">
    <source>
        <dbReference type="ARBA" id="ARBA00022989"/>
    </source>
</evidence>
<evidence type="ECO:0000259" key="10">
    <source>
        <dbReference type="Pfam" id="PF00999"/>
    </source>
</evidence>
<evidence type="ECO:0000313" key="11">
    <source>
        <dbReference type="EMBL" id="MBE6420691.1"/>
    </source>
</evidence>
<proteinExistence type="predicted"/>
<feature type="transmembrane region" description="Helical" evidence="9">
    <location>
        <begin position="116"/>
        <end position="137"/>
    </location>
</feature>
<feature type="transmembrane region" description="Helical" evidence="9">
    <location>
        <begin position="55"/>
        <end position="75"/>
    </location>
</feature>
<organism evidence="11 12">
    <name type="scientific">Candidatus Avelusimicrobium gallicola</name>
    <dbReference type="NCBI Taxonomy" id="2562704"/>
    <lineage>
        <taxon>Bacteria</taxon>
        <taxon>Pseudomonadati</taxon>
        <taxon>Elusimicrobiota</taxon>
        <taxon>Elusimicrobia</taxon>
        <taxon>Elusimicrobiales</taxon>
        <taxon>Elusimicrobiaceae</taxon>
        <taxon>Candidatus Avelusimicrobium</taxon>
    </lineage>
</organism>
<dbReference type="Gene3D" id="1.20.1530.20">
    <property type="match status" value="1"/>
</dbReference>
<evidence type="ECO:0000256" key="7">
    <source>
        <dbReference type="ARBA" id="ARBA00023065"/>
    </source>
</evidence>
<dbReference type="InterPro" id="IPR038770">
    <property type="entry name" value="Na+/solute_symporter_sf"/>
</dbReference>
<feature type="transmembrane region" description="Helical" evidence="9">
    <location>
        <begin position="372"/>
        <end position="391"/>
    </location>
</feature>
<reference evidence="11" key="1">
    <citation type="submission" date="2019-04" db="EMBL/GenBank/DDBJ databases">
        <title>Evolution of Biomass-Degrading Anaerobic Consortia Revealed by Metagenomics.</title>
        <authorList>
            <person name="Peng X."/>
        </authorList>
    </citation>
    <scope>NUCLEOTIDE SEQUENCE</scope>
    <source>
        <strain evidence="11">SIG66</strain>
    </source>
</reference>
<dbReference type="PANTHER" id="PTHR32507:SF0">
    <property type="entry name" value="NA(+)_H(+) ANTIPORTER 2-RELATED"/>
    <property type="match status" value="1"/>
</dbReference>
<dbReference type="AlphaFoldDB" id="A0A928DNW6"/>
<feature type="transmembrane region" description="Helical" evidence="9">
    <location>
        <begin position="217"/>
        <end position="235"/>
    </location>
</feature>
<keyword evidence="2" id="KW-0813">Transport</keyword>
<keyword evidence="5 9" id="KW-0812">Transmembrane</keyword>
<dbReference type="InterPro" id="IPR006153">
    <property type="entry name" value="Cation/H_exchanger_TM"/>
</dbReference>
<keyword evidence="7" id="KW-0406">Ion transport</keyword>
<evidence type="ECO:0000256" key="8">
    <source>
        <dbReference type="ARBA" id="ARBA00023136"/>
    </source>
</evidence>
<feature type="transmembrane region" description="Helical" evidence="9">
    <location>
        <begin position="308"/>
        <end position="329"/>
    </location>
</feature>
<gene>
    <name evidence="11" type="ORF">E7027_00870</name>
</gene>
<evidence type="ECO:0000256" key="1">
    <source>
        <dbReference type="ARBA" id="ARBA00004651"/>
    </source>
</evidence>
<feature type="transmembrane region" description="Helical" evidence="9">
    <location>
        <begin position="190"/>
        <end position="208"/>
    </location>
</feature>
<dbReference type="EMBL" id="SUVG01000001">
    <property type="protein sequence ID" value="MBE6420691.1"/>
    <property type="molecule type" value="Genomic_DNA"/>
</dbReference>
<dbReference type="GO" id="GO:0015297">
    <property type="term" value="F:antiporter activity"/>
    <property type="evidence" value="ECO:0007669"/>
    <property type="project" value="UniProtKB-KW"/>
</dbReference>
<keyword evidence="8 9" id="KW-0472">Membrane</keyword>
<comment type="subcellular location">
    <subcellularLocation>
        <location evidence="1">Cell membrane</location>
        <topology evidence="1">Multi-pass membrane protein</topology>
    </subcellularLocation>
</comment>
<feature type="transmembrane region" description="Helical" evidence="9">
    <location>
        <begin position="149"/>
        <end position="170"/>
    </location>
</feature>
<keyword evidence="3" id="KW-0050">Antiport</keyword>
<dbReference type="Proteomes" id="UP000725649">
    <property type="component" value="Unassembled WGS sequence"/>
</dbReference>
<evidence type="ECO:0000256" key="9">
    <source>
        <dbReference type="SAM" id="Phobius"/>
    </source>
</evidence>
<dbReference type="PANTHER" id="PTHR32507">
    <property type="entry name" value="NA(+)/H(+) ANTIPORTER 1"/>
    <property type="match status" value="1"/>
</dbReference>
<evidence type="ECO:0000256" key="2">
    <source>
        <dbReference type="ARBA" id="ARBA00022448"/>
    </source>
</evidence>